<keyword evidence="2" id="KW-0695">RNA-directed DNA polymerase</keyword>
<evidence type="ECO:0000259" key="1">
    <source>
        <dbReference type="Pfam" id="PF13966"/>
    </source>
</evidence>
<proteinExistence type="predicted"/>
<keyword evidence="3" id="KW-1185">Reference proteome</keyword>
<dbReference type="InterPro" id="IPR026960">
    <property type="entry name" value="RVT-Znf"/>
</dbReference>
<dbReference type="Proteomes" id="UP000265520">
    <property type="component" value="Unassembled WGS sequence"/>
</dbReference>
<evidence type="ECO:0000313" key="2">
    <source>
        <dbReference type="EMBL" id="MCI18609.1"/>
    </source>
</evidence>
<dbReference type="AlphaFoldDB" id="A0A392Q442"/>
<comment type="caution">
    <text evidence="2">The sequence shown here is derived from an EMBL/GenBank/DDBJ whole genome shotgun (WGS) entry which is preliminary data.</text>
</comment>
<evidence type="ECO:0000313" key="3">
    <source>
        <dbReference type="Proteomes" id="UP000265520"/>
    </source>
</evidence>
<dbReference type="EMBL" id="LXQA010110981">
    <property type="protein sequence ID" value="MCI18609.1"/>
    <property type="molecule type" value="Genomic_DNA"/>
</dbReference>
<feature type="non-terminal residue" evidence="2">
    <location>
        <position position="140"/>
    </location>
</feature>
<protein>
    <submittedName>
        <fullName evidence="2">Putative reverse transcriptase</fullName>
    </submittedName>
</protein>
<feature type="domain" description="Reverse transcriptase zinc-binding" evidence="1">
    <location>
        <begin position="68"/>
        <end position="140"/>
    </location>
</feature>
<keyword evidence="2" id="KW-0808">Transferase</keyword>
<organism evidence="2 3">
    <name type="scientific">Trifolium medium</name>
    <dbReference type="NCBI Taxonomy" id="97028"/>
    <lineage>
        <taxon>Eukaryota</taxon>
        <taxon>Viridiplantae</taxon>
        <taxon>Streptophyta</taxon>
        <taxon>Embryophyta</taxon>
        <taxon>Tracheophyta</taxon>
        <taxon>Spermatophyta</taxon>
        <taxon>Magnoliopsida</taxon>
        <taxon>eudicotyledons</taxon>
        <taxon>Gunneridae</taxon>
        <taxon>Pentapetalae</taxon>
        <taxon>rosids</taxon>
        <taxon>fabids</taxon>
        <taxon>Fabales</taxon>
        <taxon>Fabaceae</taxon>
        <taxon>Papilionoideae</taxon>
        <taxon>50 kb inversion clade</taxon>
        <taxon>NPAAA clade</taxon>
        <taxon>Hologalegina</taxon>
        <taxon>IRL clade</taxon>
        <taxon>Trifolieae</taxon>
        <taxon>Trifolium</taxon>
    </lineage>
</organism>
<keyword evidence="2" id="KW-0548">Nucleotidyltransferase</keyword>
<dbReference type="Pfam" id="PF13966">
    <property type="entry name" value="zf-RVT"/>
    <property type="match status" value="1"/>
</dbReference>
<dbReference type="GO" id="GO:0003964">
    <property type="term" value="F:RNA-directed DNA polymerase activity"/>
    <property type="evidence" value="ECO:0007669"/>
    <property type="project" value="UniProtKB-KW"/>
</dbReference>
<reference evidence="2 3" key="1">
    <citation type="journal article" date="2018" name="Front. Plant Sci.">
        <title>Red Clover (Trifolium pratense) and Zigzag Clover (T. medium) - A Picture of Genomic Similarities and Differences.</title>
        <authorList>
            <person name="Dluhosova J."/>
            <person name="Istvanek J."/>
            <person name="Nedelnik J."/>
            <person name="Repkova J."/>
        </authorList>
    </citation>
    <scope>NUCLEOTIDE SEQUENCE [LARGE SCALE GENOMIC DNA]</scope>
    <source>
        <strain evidence="3">cv. 10/8</strain>
        <tissue evidence="2">Leaf</tissue>
    </source>
</reference>
<sequence length="140" mass="16321">MYVSNLMVDGERKWDATKINEFFSSDMAEAIMSVPLFPMIEHDKLMWDGDKNGVYTVRSGNKLIMSDLLRSESNYVEGKWSELWRVQAPPKARHLAWRVCRDCIPTRERLLQRHVDCSPYCPLCDENVEDTAHAFFTCPM</sequence>
<accession>A0A392Q442</accession>
<name>A0A392Q442_9FABA</name>